<dbReference type="EMBL" id="WHWB01032103">
    <property type="protein sequence ID" value="KAJ7426977.1"/>
    <property type="molecule type" value="Genomic_DNA"/>
</dbReference>
<protein>
    <submittedName>
        <fullName evidence="2">Uncharacterized protein</fullName>
    </submittedName>
</protein>
<evidence type="ECO:0000313" key="2">
    <source>
        <dbReference type="EMBL" id="KAJ7426977.1"/>
    </source>
</evidence>
<comment type="caution">
    <text evidence="2">The sequence shown here is derived from an EMBL/GenBank/DDBJ whole genome shotgun (WGS) entry which is preliminary data.</text>
</comment>
<reference evidence="2" key="1">
    <citation type="submission" date="2019-10" db="EMBL/GenBank/DDBJ databases">
        <authorList>
            <person name="Soares A.E.R."/>
            <person name="Aleixo A."/>
            <person name="Schneider P."/>
            <person name="Miyaki C.Y."/>
            <person name="Schneider M.P."/>
            <person name="Mello C."/>
            <person name="Vasconcelos A.T.R."/>
        </authorList>
    </citation>
    <scope>NUCLEOTIDE SEQUENCE</scope>
    <source>
        <tissue evidence="2">Muscle</tissue>
    </source>
</reference>
<gene>
    <name evidence="2" type="ORF">WISP_10547</name>
</gene>
<proteinExistence type="predicted"/>
<organism evidence="2 3">
    <name type="scientific">Willisornis vidua</name>
    <name type="common">Xingu scale-backed antbird</name>
    <dbReference type="NCBI Taxonomy" id="1566151"/>
    <lineage>
        <taxon>Eukaryota</taxon>
        <taxon>Metazoa</taxon>
        <taxon>Chordata</taxon>
        <taxon>Craniata</taxon>
        <taxon>Vertebrata</taxon>
        <taxon>Euteleostomi</taxon>
        <taxon>Archelosauria</taxon>
        <taxon>Archosauria</taxon>
        <taxon>Dinosauria</taxon>
        <taxon>Saurischia</taxon>
        <taxon>Theropoda</taxon>
        <taxon>Coelurosauria</taxon>
        <taxon>Aves</taxon>
        <taxon>Neognathae</taxon>
        <taxon>Neoaves</taxon>
        <taxon>Telluraves</taxon>
        <taxon>Australaves</taxon>
        <taxon>Passeriformes</taxon>
        <taxon>Thamnophilidae</taxon>
        <taxon>Willisornis</taxon>
    </lineage>
</organism>
<evidence type="ECO:0000256" key="1">
    <source>
        <dbReference type="SAM" id="MobiDB-lite"/>
    </source>
</evidence>
<keyword evidence="3" id="KW-1185">Reference proteome</keyword>
<accession>A0ABQ9DSN8</accession>
<sequence>MEDHSVADYHLQPLEDPTLEQVSVQRTLGLHSKPSLEPAPGGTCGPKERGANARNTVIGRTCDPFGVLWWSSLFLKDCTLWKGPVLGQFVKNCSLWNGLTLEKFVEDCLLWEGLHTGAEECEQPFP</sequence>
<name>A0ABQ9DSN8_9PASS</name>
<dbReference type="Proteomes" id="UP001145742">
    <property type="component" value="Unassembled WGS sequence"/>
</dbReference>
<evidence type="ECO:0000313" key="3">
    <source>
        <dbReference type="Proteomes" id="UP001145742"/>
    </source>
</evidence>
<feature type="region of interest" description="Disordered" evidence="1">
    <location>
        <begin position="30"/>
        <end position="50"/>
    </location>
</feature>